<name>A0ABN8LCR1_9CNID</name>
<dbReference type="Proteomes" id="UP001159427">
    <property type="component" value="Unassembled WGS sequence"/>
</dbReference>
<organism evidence="1 2">
    <name type="scientific">Porites evermanni</name>
    <dbReference type="NCBI Taxonomy" id="104178"/>
    <lineage>
        <taxon>Eukaryota</taxon>
        <taxon>Metazoa</taxon>
        <taxon>Cnidaria</taxon>
        <taxon>Anthozoa</taxon>
        <taxon>Hexacorallia</taxon>
        <taxon>Scleractinia</taxon>
        <taxon>Fungiina</taxon>
        <taxon>Poritidae</taxon>
        <taxon>Porites</taxon>
    </lineage>
</organism>
<proteinExistence type="predicted"/>
<evidence type="ECO:0008006" key="3">
    <source>
        <dbReference type="Google" id="ProtNLM"/>
    </source>
</evidence>
<dbReference type="EMBL" id="CALNXI010000004">
    <property type="protein sequence ID" value="CAH3013898.1"/>
    <property type="molecule type" value="Genomic_DNA"/>
</dbReference>
<accession>A0ABN8LCR1</accession>
<evidence type="ECO:0000313" key="1">
    <source>
        <dbReference type="EMBL" id="CAH3013898.1"/>
    </source>
</evidence>
<sequence>MVDYYSRYIRRLNITTSNATIDILTQVFREHRVLKAVMPDNGTVKLLQASTALTGAACLSSQHVGFAIWWSRVQVLLWPLARFVLSCPKFKSLTMLVNNQLNPDAESTLSITDNCRQGLLE</sequence>
<keyword evidence="2" id="KW-1185">Reference proteome</keyword>
<gene>
    <name evidence="1" type="ORF">PEVE_00028779</name>
</gene>
<protein>
    <recommendedName>
        <fullName evidence="3">Integrase catalytic domain-containing protein</fullName>
    </recommendedName>
</protein>
<comment type="caution">
    <text evidence="1">The sequence shown here is derived from an EMBL/GenBank/DDBJ whole genome shotgun (WGS) entry which is preliminary data.</text>
</comment>
<evidence type="ECO:0000313" key="2">
    <source>
        <dbReference type="Proteomes" id="UP001159427"/>
    </source>
</evidence>
<reference evidence="1 2" key="1">
    <citation type="submission" date="2022-05" db="EMBL/GenBank/DDBJ databases">
        <authorList>
            <consortium name="Genoscope - CEA"/>
            <person name="William W."/>
        </authorList>
    </citation>
    <scope>NUCLEOTIDE SEQUENCE [LARGE SCALE GENOMIC DNA]</scope>
</reference>